<feature type="region of interest" description="Disordered" evidence="3">
    <location>
        <begin position="1978"/>
        <end position="2022"/>
    </location>
</feature>
<feature type="coiled-coil region" evidence="2">
    <location>
        <begin position="1625"/>
        <end position="1815"/>
    </location>
</feature>
<gene>
    <name evidence="4" type="ORF">HNY73_013532</name>
</gene>
<feature type="compositionally biased region" description="Basic residues" evidence="3">
    <location>
        <begin position="40"/>
        <end position="51"/>
    </location>
</feature>
<feature type="coiled-coil region" evidence="2">
    <location>
        <begin position="1541"/>
        <end position="1568"/>
    </location>
</feature>
<dbReference type="EMBL" id="JABXBU010001863">
    <property type="protein sequence ID" value="KAF8783364.1"/>
    <property type="molecule type" value="Genomic_DNA"/>
</dbReference>
<evidence type="ECO:0000313" key="4">
    <source>
        <dbReference type="EMBL" id="KAF8783364.1"/>
    </source>
</evidence>
<reference evidence="4" key="1">
    <citation type="journal article" date="2020" name="bioRxiv">
        <title>Chromosome-level reference genome of the European wasp spider Argiope bruennichi: a resource for studies on range expansion and evolutionary adaptation.</title>
        <authorList>
            <person name="Sheffer M.M."/>
            <person name="Hoppe A."/>
            <person name="Krehenwinkel H."/>
            <person name="Uhl G."/>
            <person name="Kuss A.W."/>
            <person name="Jensen L."/>
            <person name="Jensen C."/>
            <person name="Gillespie R.G."/>
            <person name="Hoff K.J."/>
            <person name="Prost S."/>
        </authorList>
    </citation>
    <scope>NUCLEOTIDE SEQUENCE</scope>
</reference>
<protein>
    <submittedName>
        <fullName evidence="4">Microtubule-associated tumor suppressor like protein</fullName>
    </submittedName>
</protein>
<feature type="compositionally biased region" description="Basic and acidic residues" evidence="3">
    <location>
        <begin position="52"/>
        <end position="61"/>
    </location>
</feature>
<feature type="region of interest" description="Disordered" evidence="3">
    <location>
        <begin position="2034"/>
        <end position="2086"/>
    </location>
</feature>
<proteinExistence type="predicted"/>
<dbReference type="PANTHER" id="PTHR24200:SF11">
    <property type="entry name" value="TOUCAN, ISOFORM A"/>
    <property type="match status" value="1"/>
</dbReference>
<dbReference type="GO" id="GO:0008017">
    <property type="term" value="F:microtubule binding"/>
    <property type="evidence" value="ECO:0007669"/>
    <property type="project" value="TreeGrafter"/>
</dbReference>
<dbReference type="GO" id="GO:0005737">
    <property type="term" value="C:cytoplasm"/>
    <property type="evidence" value="ECO:0007669"/>
    <property type="project" value="TreeGrafter"/>
</dbReference>
<dbReference type="InterPro" id="IPR051293">
    <property type="entry name" value="MTUS1/CCDC69"/>
</dbReference>
<keyword evidence="5" id="KW-1185">Reference proteome</keyword>
<feature type="compositionally biased region" description="Basic residues" evidence="3">
    <location>
        <begin position="1356"/>
        <end position="1367"/>
    </location>
</feature>
<feature type="region of interest" description="Disordered" evidence="3">
    <location>
        <begin position="1444"/>
        <end position="1471"/>
    </location>
</feature>
<comment type="caution">
    <text evidence="4">The sequence shown here is derived from an EMBL/GenBank/DDBJ whole genome shotgun (WGS) entry which is preliminary data.</text>
</comment>
<dbReference type="PANTHER" id="PTHR24200">
    <property type="entry name" value="TOUCAN, ISOFORM A"/>
    <property type="match status" value="1"/>
</dbReference>
<feature type="region of interest" description="Disordered" evidence="3">
    <location>
        <begin position="1352"/>
        <end position="1373"/>
    </location>
</feature>
<feature type="compositionally biased region" description="Basic and acidic residues" evidence="3">
    <location>
        <begin position="2073"/>
        <end position="2086"/>
    </location>
</feature>
<feature type="compositionally biased region" description="Basic and acidic residues" evidence="3">
    <location>
        <begin position="1978"/>
        <end position="1994"/>
    </location>
</feature>
<feature type="region of interest" description="Disordered" evidence="3">
    <location>
        <begin position="1858"/>
        <end position="1940"/>
    </location>
</feature>
<dbReference type="GO" id="GO:0005634">
    <property type="term" value="C:nucleus"/>
    <property type="evidence" value="ECO:0007669"/>
    <property type="project" value="TreeGrafter"/>
</dbReference>
<feature type="compositionally biased region" description="Polar residues" evidence="3">
    <location>
        <begin position="149"/>
        <end position="165"/>
    </location>
</feature>
<dbReference type="Proteomes" id="UP000807504">
    <property type="component" value="Unassembled WGS sequence"/>
</dbReference>
<feature type="region of interest" description="Disordered" evidence="3">
    <location>
        <begin position="106"/>
        <end position="170"/>
    </location>
</feature>
<name>A0A8T0F0G4_ARGBR</name>
<organism evidence="4 5">
    <name type="scientific">Argiope bruennichi</name>
    <name type="common">Wasp spider</name>
    <name type="synonym">Aranea bruennichi</name>
    <dbReference type="NCBI Taxonomy" id="94029"/>
    <lineage>
        <taxon>Eukaryota</taxon>
        <taxon>Metazoa</taxon>
        <taxon>Ecdysozoa</taxon>
        <taxon>Arthropoda</taxon>
        <taxon>Chelicerata</taxon>
        <taxon>Arachnida</taxon>
        <taxon>Araneae</taxon>
        <taxon>Araneomorphae</taxon>
        <taxon>Entelegynae</taxon>
        <taxon>Araneoidea</taxon>
        <taxon>Araneidae</taxon>
        <taxon>Argiope</taxon>
    </lineage>
</organism>
<evidence type="ECO:0000256" key="1">
    <source>
        <dbReference type="ARBA" id="ARBA00023054"/>
    </source>
</evidence>
<feature type="region of interest" description="Disordered" evidence="3">
    <location>
        <begin position="40"/>
        <end position="78"/>
    </location>
</feature>
<evidence type="ECO:0000313" key="5">
    <source>
        <dbReference type="Proteomes" id="UP000807504"/>
    </source>
</evidence>
<feature type="compositionally biased region" description="Polar residues" evidence="3">
    <location>
        <begin position="2038"/>
        <end position="2056"/>
    </location>
</feature>
<reference evidence="4" key="2">
    <citation type="submission" date="2020-06" db="EMBL/GenBank/DDBJ databases">
        <authorList>
            <person name="Sheffer M."/>
        </authorList>
    </citation>
    <scope>NUCLEOTIDE SEQUENCE</scope>
</reference>
<feature type="compositionally biased region" description="Low complexity" evidence="3">
    <location>
        <begin position="1911"/>
        <end position="1920"/>
    </location>
</feature>
<feature type="compositionally biased region" description="Basic and acidic residues" evidence="3">
    <location>
        <begin position="2003"/>
        <end position="2012"/>
    </location>
</feature>
<keyword evidence="1 2" id="KW-0175">Coiled coil</keyword>
<feature type="region of interest" description="Disordered" evidence="3">
    <location>
        <begin position="1828"/>
        <end position="1847"/>
    </location>
</feature>
<evidence type="ECO:0000256" key="2">
    <source>
        <dbReference type="SAM" id="Coils"/>
    </source>
</evidence>
<sequence>MRVRWNRQLDGSLTRRQAEEEAAAAAAELCKDKRKSTSKILRIFRRKKHHRRPDEESDKNPDASQCPPSDEDCASVSSVASQPVATELCHRDRTVSLFSSFRLNFPGGKKKSKRNGGTPLFQGNEPENSRYSSPDLVREKLGAAAHPQTELSKSSPSVRNTNDPDTSIPGYFPSLCELRPETSVSFQQLKHAGAKSGTDIAKLAKSVSFSDCQATLNSKQVTCASAKILRTPDGQTEPKTKTFGENSFTHSTEVQKKICESKSIFDDNDPLRLPTQPSFWKSAAEFNTGGAMSEIVSSSSHRVDRSCKETPRNKCVSNDARGKWSSVAHNTETNGNLFERSGDGPKICPVSDIPNVKINGNVTVACDGDPVSRNMCSSKFSACDFSHESSYIGSFNNLRTSIELRDSSNEVSNVCSAGQVPKSFKTQDESDRYNKMPFMKSTSQLLKNINMGSSARDTSENEVYKRDIESSTLESLSVLQNFNDSICFSTHGDNSKRKVLCNGDVKKYTPTVVTFNCAQRDVCNSIPKTDISEINDLYMVPDNEKHLLNEMLLDFGINTEENEEHNVSLGVKNSPKSEIVLKNSLSLNTLSLGIKKSNFVNDSDQSLVCIPIDNLSISSELVEAQSIINNSINNFIDTSAGSDFTSSVLDGNVVGSNSPDITKKAENTFASIVTSNIVEVDEPSEPIVKDEPIICVEKNDIPQFNASFSAAVVNKNATVDKTLEPNYLPNNLMFKENDAISNVTIGDIDKSNVSLSSDLKSEKTSIASSKHSLLLTYLKSSNNLLNDSSLKYNFLSLLPENIEWYSLCNYCSMSKKASVLNVTCPIFHLDDLNNNALCDAESYLHKLTERSNDSILLFQNNSNSGKYARSVTAWNASFVPNLIFPCEIFPRQKQCVDFSGGRAPFDCVPSAYATVCGKLRLEERCPDAVSPLGSSSESVMLHRFDLHTDDMEITRILVDGSEMLAKVGVSAAFCAKSCTNPSVFLKSDEMKGGHAEDYDRPRYCEQNLVSLPSESYNPFSAEITFSGDWNVTKPSSNLLESTNKPCAEVEAVMNDSCCIENVSDLISLGSEMTCSETCSDSIPASQLISNGYYSGSSLQYKPDEVEPISDSYESLLGKNIKDQIVVNGSGSTEASDLLSHVIVTIREGEVKNDFSTLNSGIPNEYPFADDLLTKCRKGICDISMLLSECEDQVDCELEMKEKIQIFETGSSEISLESCDSICGGRTTHKNSLERSKYSLIPSLKKTFHKAVDEERLQKPYSKKFKNEGITRSSIDNSPVVTKIKITSQFENAFPSNVLSDDSLYNSSFVNDHSCSSESTCKHSGVDNEQVAVSRTSSECAKRCKSEELLSSPSKVQKSKSRLQARRHSSTEANSCNITYEENKEFETASPADLPLEKEELSLQRSSLSEVRGQAECGLQSRCASLPLVMGQVRATSPLNYVRSNRPIKDVPRGKSRIPRKQTGVRSLHSKPVRPPMWLSKAELTAEIQRLGTLCEARTKELNRLKMETKHVSVGFDAFASLFKYMVEDLNALSMPMLTEDLKKTLKQLELAKQDLAFYEREVEEMKAHHCQELNDLSNKLFQVFHGEVTELSAKHQEEMNRLKSDHQLQIENLSSTFDATSQESITKHEAAVAELQQELISQREELQQLHVREIADLEAKHAQSTKTLQEHIEQLQKKCAELKQHSMGMEDAMRKDTDTKLQWVTSRKVDLEKEVESLKAVLEMKNKELHTLRVQNLEMEKQLEELPLAREKIKMLQARAEDLEALMIEKTKLERKLSTENQQIRDTYERESKVNKRLSMENEELLWRIRQAEQSFLSDSFSVAEYPEDVENGSISPTKSPPPHMSRSVFFTYMDRDDQTSSPRAQYKKVTPGFAASYKTSPYKSPPTPSPRRPKSNSEPPQPLSHGSSTPLKGSKQSSLKQKKRPRSGSDCGKVNSDQADVTFLSIAGSMTSSMSSENSVFGERLLEEHKEQILESLEILREQRSTESSRGEETTPSLEGEDMSRSSEFSDPKTYYHMTFPVSGMPDCDISVAAQAIHSTSESTSPAGETQSVGTSAGDCEKEEGDSIDSAKNVHESKEDRWRTI</sequence>
<accession>A0A8T0F0G4</accession>
<evidence type="ECO:0000256" key="3">
    <source>
        <dbReference type="SAM" id="MobiDB-lite"/>
    </source>
</evidence>